<keyword evidence="4 8" id="KW-0479">Metal-binding</keyword>
<dbReference type="InterPro" id="IPR036396">
    <property type="entry name" value="Cyt_P450_sf"/>
</dbReference>
<dbReference type="PANTHER" id="PTHR24286:SF24">
    <property type="entry name" value="LANOSTEROL 14-ALPHA DEMETHYLASE"/>
    <property type="match status" value="1"/>
</dbReference>
<keyword evidence="5 8" id="KW-0560">Oxidoreductase</keyword>
<dbReference type="InterPro" id="IPR002403">
    <property type="entry name" value="Cyt_P450_E_grp-IV"/>
</dbReference>
<proteinExistence type="inferred from homology"/>
<evidence type="ECO:0000256" key="2">
    <source>
        <dbReference type="ARBA" id="ARBA00010617"/>
    </source>
</evidence>
<dbReference type="Proteomes" id="UP001183648">
    <property type="component" value="Unassembled WGS sequence"/>
</dbReference>
<keyword evidence="6 8" id="KW-0408">Iron</keyword>
<dbReference type="EMBL" id="JAVDYG010000001">
    <property type="protein sequence ID" value="MDR7362777.1"/>
    <property type="molecule type" value="Genomic_DNA"/>
</dbReference>
<dbReference type="PRINTS" id="PR00465">
    <property type="entry name" value="EP450IV"/>
</dbReference>
<gene>
    <name evidence="9" type="ORF">J2S63_002330</name>
</gene>
<evidence type="ECO:0000256" key="5">
    <source>
        <dbReference type="ARBA" id="ARBA00023002"/>
    </source>
</evidence>
<organism evidence="9 10">
    <name type="scientific">Nocardioides marmoribigeumensis</name>
    <dbReference type="NCBI Taxonomy" id="433649"/>
    <lineage>
        <taxon>Bacteria</taxon>
        <taxon>Bacillati</taxon>
        <taxon>Actinomycetota</taxon>
        <taxon>Actinomycetes</taxon>
        <taxon>Propionibacteriales</taxon>
        <taxon>Nocardioidaceae</taxon>
        <taxon>Nocardioides</taxon>
    </lineage>
</organism>
<evidence type="ECO:0000256" key="3">
    <source>
        <dbReference type="ARBA" id="ARBA00022617"/>
    </source>
</evidence>
<accession>A0ABU2BVW3</accession>
<protein>
    <submittedName>
        <fullName evidence="9">Cytochrome P450</fullName>
    </submittedName>
</protein>
<comment type="similarity">
    <text evidence="2 8">Belongs to the cytochrome P450 family.</text>
</comment>
<evidence type="ECO:0000256" key="8">
    <source>
        <dbReference type="RuleBase" id="RU000461"/>
    </source>
</evidence>
<comment type="caution">
    <text evidence="9">The sequence shown here is derived from an EMBL/GenBank/DDBJ whole genome shotgun (WGS) entry which is preliminary data.</text>
</comment>
<evidence type="ECO:0000256" key="7">
    <source>
        <dbReference type="ARBA" id="ARBA00023033"/>
    </source>
</evidence>
<evidence type="ECO:0000313" key="9">
    <source>
        <dbReference type="EMBL" id="MDR7362777.1"/>
    </source>
</evidence>
<keyword evidence="10" id="KW-1185">Reference proteome</keyword>
<keyword evidence="3 8" id="KW-0349">Heme</keyword>
<dbReference type="InterPro" id="IPR017972">
    <property type="entry name" value="Cyt_P450_CS"/>
</dbReference>
<name>A0ABU2BVW3_9ACTN</name>
<evidence type="ECO:0000313" key="10">
    <source>
        <dbReference type="Proteomes" id="UP001183648"/>
    </source>
</evidence>
<dbReference type="InterPro" id="IPR001128">
    <property type="entry name" value="Cyt_P450"/>
</dbReference>
<dbReference type="Gene3D" id="1.10.630.10">
    <property type="entry name" value="Cytochrome P450"/>
    <property type="match status" value="1"/>
</dbReference>
<reference evidence="9 10" key="1">
    <citation type="submission" date="2023-07" db="EMBL/GenBank/DDBJ databases">
        <title>Sequencing the genomes of 1000 actinobacteria strains.</title>
        <authorList>
            <person name="Klenk H.-P."/>
        </authorList>
    </citation>
    <scope>NUCLEOTIDE SEQUENCE [LARGE SCALE GENOMIC DNA]</scope>
    <source>
        <strain evidence="9 10">DSM 19426</strain>
    </source>
</reference>
<keyword evidence="7 8" id="KW-0503">Monooxygenase</keyword>
<dbReference type="RefSeq" id="WP_310302186.1">
    <property type="nucleotide sequence ID" value="NZ_BAAAPS010000013.1"/>
</dbReference>
<evidence type="ECO:0000256" key="6">
    <source>
        <dbReference type="ARBA" id="ARBA00023004"/>
    </source>
</evidence>
<evidence type="ECO:0000256" key="1">
    <source>
        <dbReference type="ARBA" id="ARBA00001971"/>
    </source>
</evidence>
<sequence>MALLPPLKRPTLAHYPGDRYLEPLFRRVHGRVSPLAEPPADSGLRPVMGEPGLPVVGKTFLFMRHGPQLSIEHYEKFGPVSWTNFLGMRACAVVGAEAAQAVLVNKDKAFSQSGWQWFIGPFFKRGLMLLDGEEHLYHRRIMQEAFTRPRLEAYARQFGAVIEREVPQWPADEPVQVYPMVKDLSLGIATEIFMGAEQDEESARIAEAFEDCVRAGLAYVRFPVPGLRWDRGLRSRKVLEEYFRSRIPAKRASDDEDLFAALCKVETDDGHAFSDEDVVNHMIFLMMAAHDTSTITATAVCWFLAKHPEWQERCREESLVLADAGPIDLAGTEKLQSLDLCVMEALRLVTPVPGMARRAVRDTEILGHFVPEGTMITVSAWASHLLPMIWTAADQFDPSRYEEPRREDKQHRLAHMAFGGGAHKCIGMSFGRAEVKALVHTILLHHRLELPHPGYEVAWDMTSLPTPEDGLPLVLRPLRKAPR</sequence>
<dbReference type="PANTHER" id="PTHR24286">
    <property type="entry name" value="CYTOCHROME P450 26"/>
    <property type="match status" value="1"/>
</dbReference>
<dbReference type="Pfam" id="PF00067">
    <property type="entry name" value="p450"/>
    <property type="match status" value="1"/>
</dbReference>
<dbReference type="PROSITE" id="PS00086">
    <property type="entry name" value="CYTOCHROME_P450"/>
    <property type="match status" value="1"/>
</dbReference>
<evidence type="ECO:0000256" key="4">
    <source>
        <dbReference type="ARBA" id="ARBA00022723"/>
    </source>
</evidence>
<dbReference type="SUPFAM" id="SSF48264">
    <property type="entry name" value="Cytochrome P450"/>
    <property type="match status" value="1"/>
</dbReference>
<comment type="cofactor">
    <cofactor evidence="1">
        <name>heme</name>
        <dbReference type="ChEBI" id="CHEBI:30413"/>
    </cofactor>
</comment>